<evidence type="ECO:0000313" key="6">
    <source>
        <dbReference type="EMBL" id="KAE8238518.1"/>
    </source>
</evidence>
<dbReference type="EMBL" id="CAJHJG010003240">
    <property type="protein sequence ID" value="CAD6928665.1"/>
    <property type="molecule type" value="Genomic_DNA"/>
</dbReference>
<comment type="function">
    <text evidence="4">GTPase involved in activation of the TORC1 signaling pathway, which promotes growth and represses autophagy in nutrient-rich conditions.</text>
</comment>
<dbReference type="PANTHER" id="PTHR11259">
    <property type="entry name" value="RAS-RELATED GTP BINDING RAG/GTR YEAST"/>
    <property type="match status" value="1"/>
</dbReference>
<comment type="caution">
    <text evidence="6">The sequence shown here is derived from an EMBL/GenBank/DDBJ whole genome shotgun (WGS) entry which is preliminary data.</text>
</comment>
<dbReference type="GO" id="GO:0010507">
    <property type="term" value="P:negative regulation of autophagy"/>
    <property type="evidence" value="ECO:0007669"/>
    <property type="project" value="TreeGrafter"/>
</dbReference>
<dbReference type="GO" id="GO:0009267">
    <property type="term" value="P:cellular response to starvation"/>
    <property type="evidence" value="ECO:0007669"/>
    <property type="project" value="TreeGrafter"/>
</dbReference>
<dbReference type="GO" id="GO:0003924">
    <property type="term" value="F:GTPase activity"/>
    <property type="evidence" value="ECO:0007669"/>
    <property type="project" value="UniProtKB-UniRule"/>
</dbReference>
<dbReference type="GO" id="GO:1904263">
    <property type="term" value="P:positive regulation of TORC1 signaling"/>
    <property type="evidence" value="ECO:0007669"/>
    <property type="project" value="TreeGrafter"/>
</dbReference>
<keyword evidence="3 4" id="KW-0342">GTP-binding</keyword>
<reference evidence="6" key="2">
    <citation type="journal article" date="2019" name="IMA Fungus">
        <title>Genome sequencing and comparison of five Tilletia species to identify candidate genes for the detection of regulated species infecting wheat.</title>
        <authorList>
            <person name="Nguyen H.D.T."/>
            <person name="Sultana T."/>
            <person name="Kesanakurti P."/>
            <person name="Hambleton S."/>
        </authorList>
    </citation>
    <scope>NUCLEOTIDE SEQUENCE</scope>
    <source>
        <strain evidence="6">DAOMC 238032</strain>
    </source>
</reference>
<dbReference type="Proteomes" id="UP000836402">
    <property type="component" value="Unassembled WGS sequence"/>
</dbReference>
<dbReference type="Pfam" id="PF04670">
    <property type="entry name" value="Gtr1_RagA"/>
    <property type="match status" value="1"/>
</dbReference>
<dbReference type="PANTHER" id="PTHR11259:SF2">
    <property type="entry name" value="GH16429P"/>
    <property type="match status" value="1"/>
</dbReference>
<gene>
    <name evidence="6" type="ORF">A4X03_0g8842</name>
    <name evidence="5" type="ORF">JKIAZH3_G903</name>
</gene>
<dbReference type="GO" id="GO:0005525">
    <property type="term" value="F:GTP binding"/>
    <property type="evidence" value="ECO:0007669"/>
    <property type="project" value="UniProtKB-UniRule"/>
</dbReference>
<dbReference type="Gene3D" id="3.40.50.300">
    <property type="entry name" value="P-loop containing nucleotide triphosphate hydrolases"/>
    <property type="match status" value="1"/>
</dbReference>
<dbReference type="EMBL" id="LWDD02002974">
    <property type="protein sequence ID" value="KAE8238518.1"/>
    <property type="molecule type" value="Genomic_DNA"/>
</dbReference>
<comment type="similarity">
    <text evidence="1 4">Belongs to the GTR/RAG GTP-binding protein family.</text>
</comment>
<accession>A0A177UPU9</accession>
<evidence type="ECO:0000313" key="5">
    <source>
        <dbReference type="EMBL" id="CAD6928665.1"/>
    </source>
</evidence>
<dbReference type="GO" id="GO:1990131">
    <property type="term" value="C:Gtr1-Gtr2 GTPase complex"/>
    <property type="evidence" value="ECO:0007669"/>
    <property type="project" value="UniProtKB-UniRule"/>
</dbReference>
<evidence type="ECO:0000256" key="2">
    <source>
        <dbReference type="ARBA" id="ARBA00022741"/>
    </source>
</evidence>
<dbReference type="Proteomes" id="UP000077671">
    <property type="component" value="Unassembled WGS sequence"/>
</dbReference>
<sequence length="358" mass="39897">MLENNNIVVLGRRRAGKTSIIRTLVDHLDPKDAVGLDPTERTSAHHIDSFLPLTFWDTPAHARSERSAPANAHMADQTDLPWSEVCALICVIDAQDDVFPSDSACIIVDAYEHNPNISFHIFAHKIDGHSDDYSSEITQGIKEGIDAEIEYFLETPSNFKRHYHLTSIYDSSIFVAFSRVLRELLKVNTFTEQLDDLCDKLNSTCSMERTYIFDIPNRIYLAADNSPSDGSSFATMSAYLTFLLQFSGIYSHLNDSIDPSTASGQANGGRDTHQMPTAGRYAYSTARLTKDISLAFWQLNNSLALVTMLRTDTMAKQAGLLEYNIAFFRRGVVDLYDLAQLQGPVLSTVQSAEVSVPH</sequence>
<organism evidence="6 7">
    <name type="scientific">Tilletia caries</name>
    <name type="common">wheat bunt fungus</name>
    <dbReference type="NCBI Taxonomy" id="13290"/>
    <lineage>
        <taxon>Eukaryota</taxon>
        <taxon>Fungi</taxon>
        <taxon>Dikarya</taxon>
        <taxon>Basidiomycota</taxon>
        <taxon>Ustilaginomycotina</taxon>
        <taxon>Exobasidiomycetes</taxon>
        <taxon>Tilletiales</taxon>
        <taxon>Tilletiaceae</taxon>
        <taxon>Tilletia</taxon>
    </lineage>
</organism>
<evidence type="ECO:0000313" key="7">
    <source>
        <dbReference type="Proteomes" id="UP000077671"/>
    </source>
</evidence>
<dbReference type="InterPro" id="IPR027417">
    <property type="entry name" value="P-loop_NTPase"/>
</dbReference>
<evidence type="ECO:0000313" key="8">
    <source>
        <dbReference type="Proteomes" id="UP000836402"/>
    </source>
</evidence>
<evidence type="ECO:0000256" key="1">
    <source>
        <dbReference type="ARBA" id="ARBA00007756"/>
    </source>
</evidence>
<dbReference type="AlphaFoldDB" id="A0A177UPU9"/>
<keyword evidence="2 4" id="KW-0547">Nucleotide-binding</keyword>
<evidence type="ECO:0000256" key="3">
    <source>
        <dbReference type="ARBA" id="ARBA00023134"/>
    </source>
</evidence>
<dbReference type="GO" id="GO:0005634">
    <property type="term" value="C:nucleus"/>
    <property type="evidence" value="ECO:0007669"/>
    <property type="project" value="TreeGrafter"/>
</dbReference>
<dbReference type="InterPro" id="IPR006762">
    <property type="entry name" value="Gtr1_RagA"/>
</dbReference>
<dbReference type="GO" id="GO:0000329">
    <property type="term" value="C:fungal-type vacuole membrane"/>
    <property type="evidence" value="ECO:0007669"/>
    <property type="project" value="TreeGrafter"/>
</dbReference>
<dbReference type="SUPFAM" id="SSF52540">
    <property type="entry name" value="P-loop containing nucleoside triphosphate hydrolases"/>
    <property type="match status" value="1"/>
</dbReference>
<keyword evidence="8" id="KW-1185">Reference proteome</keyword>
<name>A0A177UPU9_9BASI</name>
<protein>
    <recommendedName>
        <fullName evidence="4">GTP-binding protein</fullName>
    </recommendedName>
</protein>
<reference evidence="6" key="1">
    <citation type="submission" date="2016-04" db="EMBL/GenBank/DDBJ databases">
        <authorList>
            <person name="Nguyen H.D."/>
            <person name="Kesanakurti P."/>
            <person name="Cullis J."/>
            <person name="Levesque C.A."/>
            <person name="Hambleton S."/>
        </authorList>
    </citation>
    <scope>NUCLEOTIDE SEQUENCE</scope>
    <source>
        <strain evidence="6">DAOMC 238032</strain>
    </source>
</reference>
<proteinExistence type="inferred from homology"/>
<dbReference type="Gene3D" id="3.30.450.190">
    <property type="match status" value="1"/>
</dbReference>
<evidence type="ECO:0000256" key="4">
    <source>
        <dbReference type="RuleBase" id="RU367014"/>
    </source>
</evidence>
<reference evidence="5" key="3">
    <citation type="submission" date="2020-10" db="EMBL/GenBank/DDBJ databases">
        <authorList>
            <person name="Sedaghatjoo S."/>
        </authorList>
    </citation>
    <scope>NUCLEOTIDE SEQUENCE</scope>
    <source>
        <strain evidence="5">AZH3</strain>
    </source>
</reference>
<comment type="subunit">
    <text evidence="4">Component of the GSE complex.</text>
</comment>